<comment type="caution">
    <text evidence="2">The sequence shown here is derived from an EMBL/GenBank/DDBJ whole genome shotgun (WGS) entry which is preliminary data.</text>
</comment>
<feature type="compositionally biased region" description="Basic and acidic residues" evidence="1">
    <location>
        <begin position="677"/>
        <end position="688"/>
    </location>
</feature>
<name>A8N3U5_COPC7</name>
<feature type="compositionally biased region" description="Polar residues" evidence="1">
    <location>
        <begin position="689"/>
        <end position="703"/>
    </location>
</feature>
<dbReference type="KEGG" id="cci:CC1G_00715"/>
<dbReference type="InParanoid" id="A8N3U5"/>
<reference evidence="2 3" key="1">
    <citation type="journal article" date="2010" name="Proc. Natl. Acad. Sci. U.S.A.">
        <title>Insights into evolution of multicellular fungi from the assembled chromosomes of the mushroom Coprinopsis cinerea (Coprinus cinereus).</title>
        <authorList>
            <person name="Stajich J.E."/>
            <person name="Wilke S.K."/>
            <person name="Ahren D."/>
            <person name="Au C.H."/>
            <person name="Birren B.W."/>
            <person name="Borodovsky M."/>
            <person name="Burns C."/>
            <person name="Canback B."/>
            <person name="Casselton L.A."/>
            <person name="Cheng C.K."/>
            <person name="Deng J."/>
            <person name="Dietrich F.S."/>
            <person name="Fargo D.C."/>
            <person name="Farman M.L."/>
            <person name="Gathman A.C."/>
            <person name="Goldberg J."/>
            <person name="Guigo R."/>
            <person name="Hoegger P.J."/>
            <person name="Hooker J.B."/>
            <person name="Huggins A."/>
            <person name="James T.Y."/>
            <person name="Kamada T."/>
            <person name="Kilaru S."/>
            <person name="Kodira C."/>
            <person name="Kues U."/>
            <person name="Kupfer D."/>
            <person name="Kwan H.S."/>
            <person name="Lomsadze A."/>
            <person name="Li W."/>
            <person name="Lilly W.W."/>
            <person name="Ma L.J."/>
            <person name="Mackey A.J."/>
            <person name="Manning G."/>
            <person name="Martin F."/>
            <person name="Muraguchi H."/>
            <person name="Natvig D.O."/>
            <person name="Palmerini H."/>
            <person name="Ramesh M.A."/>
            <person name="Rehmeyer C.J."/>
            <person name="Roe B.A."/>
            <person name="Shenoy N."/>
            <person name="Stanke M."/>
            <person name="Ter-Hovhannisyan V."/>
            <person name="Tunlid A."/>
            <person name="Velagapudi R."/>
            <person name="Vision T.J."/>
            <person name="Zeng Q."/>
            <person name="Zolan M.E."/>
            <person name="Pukkila P.J."/>
        </authorList>
    </citation>
    <scope>NUCLEOTIDE SEQUENCE [LARGE SCALE GENOMIC DNA]</scope>
    <source>
        <strain evidence="3">Okayama-7 / 130 / ATCC MYA-4618 / FGSC 9003</strain>
    </source>
</reference>
<dbReference type="EMBL" id="AACS02000001">
    <property type="protein sequence ID" value="EAU92496.2"/>
    <property type="molecule type" value="Genomic_DNA"/>
</dbReference>
<gene>
    <name evidence="2" type="ORF">CC1G_00715</name>
</gene>
<dbReference type="OrthoDB" id="3046222at2759"/>
<proteinExistence type="predicted"/>
<accession>A8N3U5</accession>
<feature type="region of interest" description="Disordered" evidence="1">
    <location>
        <begin position="121"/>
        <end position="173"/>
    </location>
</feature>
<evidence type="ECO:0000256" key="1">
    <source>
        <dbReference type="SAM" id="MobiDB-lite"/>
    </source>
</evidence>
<dbReference type="AlphaFoldDB" id="A8N3U5"/>
<organism evidence="2 3">
    <name type="scientific">Coprinopsis cinerea (strain Okayama-7 / 130 / ATCC MYA-4618 / FGSC 9003)</name>
    <name type="common">Inky cap fungus</name>
    <name type="synonym">Hormographiella aspergillata</name>
    <dbReference type="NCBI Taxonomy" id="240176"/>
    <lineage>
        <taxon>Eukaryota</taxon>
        <taxon>Fungi</taxon>
        <taxon>Dikarya</taxon>
        <taxon>Basidiomycota</taxon>
        <taxon>Agaricomycotina</taxon>
        <taxon>Agaricomycetes</taxon>
        <taxon>Agaricomycetidae</taxon>
        <taxon>Agaricales</taxon>
        <taxon>Agaricineae</taxon>
        <taxon>Psathyrellaceae</taxon>
        <taxon>Coprinopsis</taxon>
    </lineage>
</organism>
<feature type="compositionally biased region" description="Polar residues" evidence="1">
    <location>
        <begin position="622"/>
        <end position="638"/>
    </location>
</feature>
<evidence type="ECO:0000313" key="3">
    <source>
        <dbReference type="Proteomes" id="UP000001861"/>
    </source>
</evidence>
<feature type="region of interest" description="Disordered" evidence="1">
    <location>
        <begin position="597"/>
        <end position="722"/>
    </location>
</feature>
<dbReference type="HOGENOM" id="CLU_383093_0_0_1"/>
<evidence type="ECO:0000313" key="2">
    <source>
        <dbReference type="EMBL" id="EAU92496.2"/>
    </source>
</evidence>
<dbReference type="GeneID" id="6005967"/>
<protein>
    <submittedName>
        <fullName evidence="2">Uncharacterized protein</fullName>
    </submittedName>
</protein>
<dbReference type="RefSeq" id="XP_001829536.2">
    <property type="nucleotide sequence ID" value="XM_001829484.2"/>
</dbReference>
<keyword evidence="3" id="KW-1185">Reference proteome</keyword>
<dbReference type="VEuPathDB" id="FungiDB:CC1G_00715"/>
<sequence length="722" mass="79344">MSDWPTKKNEPGWLQKRFKFPAGPPHKVPPQVVFLGSNPALSGALCGPTLSNDAISHAAAANSIQIAPNTIGLGGNAMLQGHQLLNVPGLGLFLTNASAPGTAPPYPIPQLGANHLSIPQTGPGTVHGAPPPVSSTQATASTVPAAHATTGQPSISNTSDVLPSHGPVGQKLERSGHGQQMQSAAENAKDVQDWPNGIVKREVEQGAEPPGWKDSKWVWTSQSCLKCGLTGPSAKSVVTCSICNGTSHLCIKGGRWDELMMGTYILVDMSSVVRYRRDKSVMWFPAKIISRKGIAVTLEWHEANLWPPKAPLIDRTFTLTVLECSEARYRQYTKSDTHSFGAIKWPVELVTDDLSKEQYDYLIKNDHHDIVKAVDAALPTVIHILQTPRIHPIKEVMNYHMKLIPSTLKGRQRQEHIALFRQYFSLPVFPAHRALLTEHCQSIHNHISTGDEGEIAVVALMVLLELVIIRQYLKATPAHDAEIYELSRIPTQKEYDLALDDDIAFRGRIVRDFTEHEKAFNCADSSSAQGEESAPVAGSTKESASHLALFQKLHLSRHVDMTDNTVQVPHPSELIRLLEEDGQPYILGSTTPVSQLSMQLEDPPQPSTFGPARTEPLPFPLHQNTELTGGNQDTSTLQPRLRRIMEDKESASPAGPRKLAQTKLPFKPLGTMNRRNPPREAAQKRERPSAQQDTDSNEPPSSDDSAKPKQKRRREQPSLNRS</sequence>
<dbReference type="Proteomes" id="UP000001861">
    <property type="component" value="Unassembled WGS sequence"/>
</dbReference>
<feature type="compositionally biased region" description="Polar residues" evidence="1">
    <location>
        <begin position="149"/>
        <end position="161"/>
    </location>
</feature>